<evidence type="ECO:0000256" key="4">
    <source>
        <dbReference type="ARBA" id="ARBA00022989"/>
    </source>
</evidence>
<evidence type="ECO:0000256" key="6">
    <source>
        <dbReference type="RuleBase" id="RU003945"/>
    </source>
</evidence>
<dbReference type="VEuPathDB" id="FungiDB:RhiirFUN_022589"/>
<dbReference type="Proteomes" id="UP000234323">
    <property type="component" value="Unassembled WGS sequence"/>
</dbReference>
<dbReference type="GO" id="GO:0032979">
    <property type="term" value="P:protein insertion into mitochondrial inner membrane from matrix"/>
    <property type="evidence" value="ECO:0007669"/>
    <property type="project" value="TreeGrafter"/>
</dbReference>
<dbReference type="CDD" id="cd20069">
    <property type="entry name" value="5TM_Oxa1-like"/>
    <property type="match status" value="1"/>
</dbReference>
<evidence type="ECO:0000256" key="2">
    <source>
        <dbReference type="ARBA" id="ARBA00009877"/>
    </source>
</evidence>
<dbReference type="PANTHER" id="PTHR12428:SF65">
    <property type="entry name" value="CYTOCHROME C OXIDASE ASSEMBLY PROTEIN COX18, MITOCHONDRIAL"/>
    <property type="match status" value="1"/>
</dbReference>
<proteinExistence type="inferred from homology"/>
<keyword evidence="3 6" id="KW-0812">Transmembrane</keyword>
<accession>A0A2I1G5Y1</accession>
<evidence type="ECO:0000259" key="7">
    <source>
        <dbReference type="Pfam" id="PF02096"/>
    </source>
</evidence>
<protein>
    <recommendedName>
        <fullName evidence="7">Membrane insertase YidC/Oxa/ALB C-terminal domain-containing protein</fullName>
    </recommendedName>
</protein>
<comment type="similarity">
    <text evidence="2 6">Belongs to the OXA1/ALB3/YidC family.</text>
</comment>
<reference evidence="8 9" key="1">
    <citation type="submission" date="2015-10" db="EMBL/GenBank/DDBJ databases">
        <title>Genome analyses suggest a sexual origin of heterokaryosis in a supposedly ancient asexual fungus.</title>
        <authorList>
            <person name="Ropars J."/>
            <person name="Sedzielewska K."/>
            <person name="Noel J."/>
            <person name="Charron P."/>
            <person name="Farinelli L."/>
            <person name="Marton T."/>
            <person name="Kruger M."/>
            <person name="Pelin A."/>
            <person name="Brachmann A."/>
            <person name="Corradi N."/>
        </authorList>
    </citation>
    <scope>NUCLEOTIDE SEQUENCE [LARGE SCALE GENOMIC DNA]</scope>
    <source>
        <strain evidence="8 9">A4</strain>
    </source>
</reference>
<comment type="caution">
    <text evidence="8">The sequence shown here is derived from an EMBL/GenBank/DDBJ whole genome shotgun (WGS) entry which is preliminary data.</text>
</comment>
<dbReference type="GO" id="GO:0032977">
    <property type="term" value="F:membrane insertase activity"/>
    <property type="evidence" value="ECO:0007669"/>
    <property type="project" value="InterPro"/>
</dbReference>
<sequence>MLKFCKIIPRKLQQTSFLNNPFLHNSFRHNRIPQVKSIIYLNKRNVSSTSTLTNSNTNEIVDFSYPSIADTLPENLPTNDVNSIISFNQSILEFIHNSTVLPWWATILISTILLRTFLTLPIAIIQQKNGAKILSLQPQIMEIFERLKHEVVREVKKRNGTYEEFQSELTKKFKTKINEIYKANKCFPIRNYLLPWVQIPLFISNSLTIRHMVDSTKSNSTIPENTIIGSTSEVDIITNITSVDNISTDTLINGGILWFNDLTQTDPLYIFPLAIGLTNLLNIEIHSWFTKSQPSLRSKILKNLSRGLSILMIPVASQAPMAICLYWLSSSTFSIGQNLIFQLPIIQKKFGFPEKLDTSSASKQTKRVKETLVTFKNNNSMKTKNASLKNKKKK</sequence>
<dbReference type="VEuPathDB" id="FungiDB:FUN_017265"/>
<dbReference type="GO" id="GO:0033617">
    <property type="term" value="P:mitochondrial respiratory chain complex IV assembly"/>
    <property type="evidence" value="ECO:0007669"/>
    <property type="project" value="TreeGrafter"/>
</dbReference>
<dbReference type="OrthoDB" id="2148490at2759"/>
<dbReference type="AlphaFoldDB" id="A0A2I1G5Y1"/>
<evidence type="ECO:0000256" key="3">
    <source>
        <dbReference type="ARBA" id="ARBA00022692"/>
    </source>
</evidence>
<keyword evidence="9" id="KW-1185">Reference proteome</keyword>
<comment type="subcellular location">
    <subcellularLocation>
        <location evidence="1 6">Membrane</location>
        <topology evidence="1 6">Multi-pass membrane protein</topology>
    </subcellularLocation>
</comment>
<feature type="domain" description="Membrane insertase YidC/Oxa/ALB C-terminal" evidence="7">
    <location>
        <begin position="103"/>
        <end position="341"/>
    </location>
</feature>
<gene>
    <name evidence="8" type="ORF">RhiirA4_455773</name>
</gene>
<keyword evidence="5" id="KW-0472">Membrane</keyword>
<evidence type="ECO:0000313" key="8">
    <source>
        <dbReference type="EMBL" id="PKY42047.1"/>
    </source>
</evidence>
<evidence type="ECO:0000256" key="5">
    <source>
        <dbReference type="ARBA" id="ARBA00023136"/>
    </source>
</evidence>
<evidence type="ECO:0000256" key="1">
    <source>
        <dbReference type="ARBA" id="ARBA00004141"/>
    </source>
</evidence>
<dbReference type="EMBL" id="LLXI01000180">
    <property type="protein sequence ID" value="PKY42047.1"/>
    <property type="molecule type" value="Genomic_DNA"/>
</dbReference>
<dbReference type="Pfam" id="PF02096">
    <property type="entry name" value="60KD_IMP"/>
    <property type="match status" value="1"/>
</dbReference>
<dbReference type="InterPro" id="IPR028055">
    <property type="entry name" value="YidC/Oxa/ALB_C"/>
</dbReference>
<dbReference type="PANTHER" id="PTHR12428">
    <property type="entry name" value="OXA1"/>
    <property type="match status" value="1"/>
</dbReference>
<organism evidence="8 9">
    <name type="scientific">Rhizophagus irregularis</name>
    <dbReference type="NCBI Taxonomy" id="588596"/>
    <lineage>
        <taxon>Eukaryota</taxon>
        <taxon>Fungi</taxon>
        <taxon>Fungi incertae sedis</taxon>
        <taxon>Mucoromycota</taxon>
        <taxon>Glomeromycotina</taxon>
        <taxon>Glomeromycetes</taxon>
        <taxon>Glomerales</taxon>
        <taxon>Glomeraceae</taxon>
        <taxon>Rhizophagus</taxon>
    </lineage>
</organism>
<name>A0A2I1G5Y1_9GLOM</name>
<dbReference type="VEuPathDB" id="FungiDB:RhiirA1_492373"/>
<dbReference type="GO" id="GO:0005743">
    <property type="term" value="C:mitochondrial inner membrane"/>
    <property type="evidence" value="ECO:0007669"/>
    <property type="project" value="TreeGrafter"/>
</dbReference>
<keyword evidence="4" id="KW-1133">Transmembrane helix</keyword>
<evidence type="ECO:0000313" key="9">
    <source>
        <dbReference type="Proteomes" id="UP000234323"/>
    </source>
</evidence>
<dbReference type="InterPro" id="IPR001708">
    <property type="entry name" value="YidC/ALB3/OXA1/COX18"/>
</dbReference>